<dbReference type="InterPro" id="IPR025943">
    <property type="entry name" value="Sigma_54_int_dom_ATP-bd_2"/>
</dbReference>
<dbReference type="GO" id="GO:0043565">
    <property type="term" value="F:sequence-specific DNA binding"/>
    <property type="evidence" value="ECO:0007669"/>
    <property type="project" value="InterPro"/>
</dbReference>
<dbReference type="InterPro" id="IPR003593">
    <property type="entry name" value="AAA+_ATPase"/>
</dbReference>
<name>A0A1H5RKZ7_9CLOT</name>
<dbReference type="InterPro" id="IPR025662">
    <property type="entry name" value="Sigma_54_int_dom_ATP-bd_1"/>
</dbReference>
<dbReference type="FunFam" id="3.40.50.300:FF:000006">
    <property type="entry name" value="DNA-binding transcriptional regulator NtrC"/>
    <property type="match status" value="1"/>
</dbReference>
<dbReference type="Gene3D" id="3.40.50.300">
    <property type="entry name" value="P-loop containing nucleotide triphosphate hydrolases"/>
    <property type="match status" value="1"/>
</dbReference>
<dbReference type="InterPro" id="IPR002078">
    <property type="entry name" value="Sigma_54_int"/>
</dbReference>
<reference evidence="8" key="1">
    <citation type="submission" date="2016-10" db="EMBL/GenBank/DDBJ databases">
        <authorList>
            <person name="Varghese N."/>
            <person name="Submissions S."/>
        </authorList>
    </citation>
    <scope>NUCLEOTIDE SEQUENCE [LARGE SCALE GENOMIC DNA]</scope>
    <source>
        <strain evidence="8">DSM 5463</strain>
    </source>
</reference>
<dbReference type="AlphaFoldDB" id="A0A1H5RKZ7"/>
<dbReference type="InterPro" id="IPR025944">
    <property type="entry name" value="Sigma_54_int_dom_CS"/>
</dbReference>
<organism evidence="7 8">
    <name type="scientific">Caloramator fervidus</name>
    <dbReference type="NCBI Taxonomy" id="29344"/>
    <lineage>
        <taxon>Bacteria</taxon>
        <taxon>Bacillati</taxon>
        <taxon>Bacillota</taxon>
        <taxon>Clostridia</taxon>
        <taxon>Eubacteriales</taxon>
        <taxon>Clostridiaceae</taxon>
        <taxon>Caloramator</taxon>
    </lineage>
</organism>
<keyword evidence="2" id="KW-0067">ATP-binding</keyword>
<dbReference type="Gene3D" id="1.10.8.60">
    <property type="match status" value="1"/>
</dbReference>
<dbReference type="PROSITE" id="PS00676">
    <property type="entry name" value="SIGMA54_INTERACT_2"/>
    <property type="match status" value="1"/>
</dbReference>
<proteinExistence type="predicted"/>
<dbReference type="PROSITE" id="PS50045">
    <property type="entry name" value="SIGMA54_INTERACT_4"/>
    <property type="match status" value="1"/>
</dbReference>
<evidence type="ECO:0000256" key="3">
    <source>
        <dbReference type="ARBA" id="ARBA00023015"/>
    </source>
</evidence>
<dbReference type="PANTHER" id="PTHR32071">
    <property type="entry name" value="TRANSCRIPTIONAL REGULATORY PROTEIN"/>
    <property type="match status" value="1"/>
</dbReference>
<keyword evidence="3" id="KW-0805">Transcription regulation</keyword>
<dbReference type="OrthoDB" id="9803970at2"/>
<dbReference type="GO" id="GO:0006355">
    <property type="term" value="P:regulation of DNA-templated transcription"/>
    <property type="evidence" value="ECO:0007669"/>
    <property type="project" value="InterPro"/>
</dbReference>
<dbReference type="GO" id="GO:0005524">
    <property type="term" value="F:ATP binding"/>
    <property type="evidence" value="ECO:0007669"/>
    <property type="project" value="UniProtKB-KW"/>
</dbReference>
<keyword evidence="1" id="KW-0547">Nucleotide-binding</keyword>
<dbReference type="CDD" id="cd00009">
    <property type="entry name" value="AAA"/>
    <property type="match status" value="1"/>
</dbReference>
<dbReference type="SUPFAM" id="SSF52540">
    <property type="entry name" value="P-loop containing nucleoside triphosphate hydrolases"/>
    <property type="match status" value="1"/>
</dbReference>
<dbReference type="InterPro" id="IPR002197">
    <property type="entry name" value="HTH_Fis"/>
</dbReference>
<evidence type="ECO:0000313" key="7">
    <source>
        <dbReference type="EMBL" id="SEF38774.1"/>
    </source>
</evidence>
<dbReference type="PANTHER" id="PTHR32071:SF74">
    <property type="entry name" value="TRANSCRIPTIONAL ACTIVATOR ROCR"/>
    <property type="match status" value="1"/>
</dbReference>
<feature type="domain" description="Sigma-54 factor interaction" evidence="6">
    <location>
        <begin position="4"/>
        <end position="232"/>
    </location>
</feature>
<gene>
    <name evidence="7" type="ORF">SAMN05660865_00066</name>
</gene>
<sequence length="301" mass="34264">MEYFVGSSSKIEEVKRLAQIVANSSSPLLIYGETGTGKEVLVKYIHKVGNRKNKPLVIQNCAAVPSNLLESILFGTVKGAFTEAADKKGLFEIADGGILYLDELNSMPIELQGKLLRVLEDGIVRRIGSLSEVKVDVKVIASVNVEPKKCIEKGILRKDLFYRLSVFYIKLPELKDRKEDIKELCSYFIDLFNKKLNKNIKGISKEVMEYFLNYDWPGNIRELKNLIEAVVNLKEEGFITLDDIPEHIKKEKKGLEEMVNEFEKNLIKEALLIYDGNITKAANFLKIPRQTLQYKIKKYGI</sequence>
<keyword evidence="5" id="KW-0804">Transcription</keyword>
<dbReference type="Proteomes" id="UP000242850">
    <property type="component" value="Unassembled WGS sequence"/>
</dbReference>
<keyword evidence="8" id="KW-1185">Reference proteome</keyword>
<dbReference type="Pfam" id="PF25601">
    <property type="entry name" value="AAA_lid_14"/>
    <property type="match status" value="1"/>
</dbReference>
<evidence type="ECO:0000313" key="8">
    <source>
        <dbReference type="Proteomes" id="UP000242850"/>
    </source>
</evidence>
<evidence type="ECO:0000259" key="6">
    <source>
        <dbReference type="PROSITE" id="PS50045"/>
    </source>
</evidence>
<dbReference type="Pfam" id="PF00158">
    <property type="entry name" value="Sigma54_activat"/>
    <property type="match status" value="1"/>
</dbReference>
<dbReference type="SUPFAM" id="SSF46689">
    <property type="entry name" value="Homeodomain-like"/>
    <property type="match status" value="1"/>
</dbReference>
<dbReference type="Gene3D" id="1.10.10.60">
    <property type="entry name" value="Homeodomain-like"/>
    <property type="match status" value="1"/>
</dbReference>
<protein>
    <submittedName>
        <fullName evidence="7">Regulatory protein, Fis family</fullName>
    </submittedName>
</protein>
<dbReference type="InterPro" id="IPR027417">
    <property type="entry name" value="P-loop_NTPase"/>
</dbReference>
<accession>A0A1H5RKZ7</accession>
<dbReference type="InterPro" id="IPR058031">
    <property type="entry name" value="AAA_lid_NorR"/>
</dbReference>
<dbReference type="PROSITE" id="PS00675">
    <property type="entry name" value="SIGMA54_INTERACT_1"/>
    <property type="match status" value="1"/>
</dbReference>
<dbReference type="PROSITE" id="PS00688">
    <property type="entry name" value="SIGMA54_INTERACT_3"/>
    <property type="match status" value="1"/>
</dbReference>
<evidence type="ECO:0000256" key="2">
    <source>
        <dbReference type="ARBA" id="ARBA00022840"/>
    </source>
</evidence>
<dbReference type="Pfam" id="PF02954">
    <property type="entry name" value="HTH_8"/>
    <property type="match status" value="1"/>
</dbReference>
<dbReference type="RefSeq" id="WP_103895101.1">
    <property type="nucleotide sequence ID" value="NZ_FNUK01000001.1"/>
</dbReference>
<dbReference type="PRINTS" id="PR01590">
    <property type="entry name" value="HTHFIS"/>
</dbReference>
<evidence type="ECO:0000256" key="5">
    <source>
        <dbReference type="ARBA" id="ARBA00023163"/>
    </source>
</evidence>
<dbReference type="SMART" id="SM00382">
    <property type="entry name" value="AAA"/>
    <property type="match status" value="1"/>
</dbReference>
<keyword evidence="4" id="KW-0238">DNA-binding</keyword>
<dbReference type="InterPro" id="IPR009057">
    <property type="entry name" value="Homeodomain-like_sf"/>
</dbReference>
<evidence type="ECO:0000256" key="1">
    <source>
        <dbReference type="ARBA" id="ARBA00022741"/>
    </source>
</evidence>
<dbReference type="EMBL" id="FNUK01000001">
    <property type="protein sequence ID" value="SEF38774.1"/>
    <property type="molecule type" value="Genomic_DNA"/>
</dbReference>
<evidence type="ECO:0000256" key="4">
    <source>
        <dbReference type="ARBA" id="ARBA00023125"/>
    </source>
</evidence>